<evidence type="ECO:0000313" key="6">
    <source>
        <dbReference type="EMBL" id="ENN79163.1"/>
    </source>
</evidence>
<dbReference type="AlphaFoldDB" id="N6TMB1"/>
<gene>
    <name evidence="6" type="ORF">YQE_04348</name>
</gene>
<evidence type="ECO:0000256" key="4">
    <source>
        <dbReference type="ARBA" id="ARBA00022989"/>
    </source>
</evidence>
<protein>
    <submittedName>
        <fullName evidence="6">Uncharacterized protein</fullName>
    </submittedName>
</protein>
<keyword evidence="3" id="KW-0812">Transmembrane</keyword>
<dbReference type="GO" id="GO:0007605">
    <property type="term" value="P:sensory perception of sound"/>
    <property type="evidence" value="ECO:0007669"/>
    <property type="project" value="UniProtKB-ARBA"/>
</dbReference>
<comment type="subcellular location">
    <subcellularLocation>
        <location evidence="1">Membrane</location>
        <topology evidence="1">Multi-pass membrane protein</topology>
    </subcellularLocation>
</comment>
<organism evidence="6">
    <name type="scientific">Dendroctonus ponderosae</name>
    <name type="common">Mountain pine beetle</name>
    <dbReference type="NCBI Taxonomy" id="77166"/>
    <lineage>
        <taxon>Eukaryota</taxon>
        <taxon>Metazoa</taxon>
        <taxon>Ecdysozoa</taxon>
        <taxon>Arthropoda</taxon>
        <taxon>Hexapoda</taxon>
        <taxon>Insecta</taxon>
        <taxon>Pterygota</taxon>
        <taxon>Neoptera</taxon>
        <taxon>Endopterygota</taxon>
        <taxon>Coleoptera</taxon>
        <taxon>Polyphaga</taxon>
        <taxon>Cucujiformia</taxon>
        <taxon>Curculionidae</taxon>
        <taxon>Scolytinae</taxon>
        <taxon>Dendroctonus</taxon>
    </lineage>
</organism>
<comment type="similarity">
    <text evidence="2">Belongs to the clarin family.</text>
</comment>
<dbReference type="OrthoDB" id="10012538at2759"/>
<accession>N6TMB1</accession>
<dbReference type="Pfam" id="PF25807">
    <property type="entry name" value="Clarin-2"/>
    <property type="match status" value="1"/>
</dbReference>
<name>N6TMB1_DENPD</name>
<keyword evidence="4" id="KW-1133">Transmembrane helix</keyword>
<dbReference type="InterPro" id="IPR026748">
    <property type="entry name" value="Clarin"/>
</dbReference>
<dbReference type="Gene3D" id="1.20.140.150">
    <property type="match status" value="1"/>
</dbReference>
<dbReference type="GO" id="GO:0016020">
    <property type="term" value="C:membrane"/>
    <property type="evidence" value="ECO:0007669"/>
    <property type="project" value="UniProtKB-SubCell"/>
</dbReference>
<dbReference type="PANTHER" id="PTHR31548:SF6">
    <property type="entry name" value="AGAP002756-PA"/>
    <property type="match status" value="1"/>
</dbReference>
<reference evidence="6" key="1">
    <citation type="journal article" date="2013" name="Genome Biol.">
        <title>Draft genome of the mountain pine beetle, Dendroctonus ponderosae Hopkins, a major forest pest.</title>
        <authorList>
            <person name="Keeling C.I."/>
            <person name="Yuen M.M."/>
            <person name="Liao N.Y."/>
            <person name="Docking T.R."/>
            <person name="Chan S.K."/>
            <person name="Taylor G.A."/>
            <person name="Palmquist D.L."/>
            <person name="Jackman S.D."/>
            <person name="Nguyen A."/>
            <person name="Li M."/>
            <person name="Henderson H."/>
            <person name="Janes J.K."/>
            <person name="Zhao Y."/>
            <person name="Pandoh P."/>
            <person name="Moore R."/>
            <person name="Sperling F.A."/>
            <person name="Huber D.P."/>
            <person name="Birol I."/>
            <person name="Jones S.J."/>
            <person name="Bohlmann J."/>
        </authorList>
    </citation>
    <scope>NUCLEOTIDE SEQUENCE</scope>
</reference>
<keyword evidence="5" id="KW-0472">Membrane</keyword>
<dbReference type="OMA" id="YWINLAS"/>
<proteinExistence type="inferred from homology"/>
<dbReference type="PANTHER" id="PTHR31548">
    <property type="entry name" value="CLARIN"/>
    <property type="match status" value="1"/>
</dbReference>
<sequence length="435" mass="48763">MATVNRVYILIAFILSAIASIFNFVSIGTEEWITGSSVWLNGTGDVNYVHYGLFQGTYKRIVPFSTTYQLTMTCSFKNNICALLCELDAEEREAILDSLISNTYDPNYAYANCAGISKFTSGLRSFESTPVRANSDTYVTSKSFINAGVWLSTLLFVVLAALLGLWTSVLALINTVHNPYQYFLSVQSLFVYNGIAFVFTLLSMVLWGTMYNLLTFHNVSIYDTIVGSMSSDKTAYLGYSYWMGITSLAHYAGSIAILYYREYLNERDPKQQKVTLQTDAADPMIQTMKHEPEFLNYWMWLGTVLALCLGLLVSIISAVLAIINTVTTSYRCLVGMSGLIFWNLLTTFFSLIAIALWMAQFFTKIQYNVLSREDRNNEWTSEDMAELGYSFWFVVGASGAAVVNIILVTIATSEKETETVIPVLEEKTNGAIMLY</sequence>
<feature type="non-terminal residue" evidence="6">
    <location>
        <position position="1"/>
    </location>
</feature>
<evidence type="ECO:0000256" key="2">
    <source>
        <dbReference type="ARBA" id="ARBA00005787"/>
    </source>
</evidence>
<evidence type="ECO:0000256" key="1">
    <source>
        <dbReference type="ARBA" id="ARBA00004141"/>
    </source>
</evidence>
<evidence type="ECO:0000256" key="5">
    <source>
        <dbReference type="ARBA" id="ARBA00023136"/>
    </source>
</evidence>
<dbReference type="EMBL" id="KB740735">
    <property type="protein sequence ID" value="ENN79163.1"/>
    <property type="molecule type" value="Genomic_DNA"/>
</dbReference>
<dbReference type="HOGENOM" id="CLU_630491_0_0_1"/>
<evidence type="ECO:0000256" key="3">
    <source>
        <dbReference type="ARBA" id="ARBA00022692"/>
    </source>
</evidence>